<dbReference type="GO" id="GO:0016747">
    <property type="term" value="F:acyltransferase activity, transferring groups other than amino-acyl groups"/>
    <property type="evidence" value="ECO:0007669"/>
    <property type="project" value="InterPro"/>
</dbReference>
<dbReference type="AlphaFoldDB" id="A0A846X871"/>
<feature type="transmembrane region" description="Helical" evidence="1">
    <location>
        <begin position="40"/>
        <end position="63"/>
    </location>
</feature>
<keyword evidence="1" id="KW-0812">Transmembrane</keyword>
<keyword evidence="3" id="KW-0808">Transferase</keyword>
<dbReference type="GO" id="GO:0009103">
    <property type="term" value="P:lipopolysaccharide biosynthetic process"/>
    <property type="evidence" value="ECO:0007669"/>
    <property type="project" value="TreeGrafter"/>
</dbReference>
<gene>
    <name evidence="3" type="ORF">HF999_19150</name>
</gene>
<feature type="transmembrane region" description="Helical" evidence="1">
    <location>
        <begin position="301"/>
        <end position="324"/>
    </location>
</feature>
<dbReference type="PANTHER" id="PTHR23028:SF53">
    <property type="entry name" value="ACYL_TRANSF_3 DOMAIN-CONTAINING PROTEIN"/>
    <property type="match status" value="1"/>
</dbReference>
<dbReference type="Proteomes" id="UP000582646">
    <property type="component" value="Unassembled WGS sequence"/>
</dbReference>
<reference evidence="3 4" key="1">
    <citation type="submission" date="2020-04" db="EMBL/GenBank/DDBJ databases">
        <title>MicrobeNet Type strains.</title>
        <authorList>
            <person name="Nicholson A.C."/>
        </authorList>
    </citation>
    <scope>NUCLEOTIDE SEQUENCE [LARGE SCALE GENOMIC DNA]</scope>
    <source>
        <strain evidence="3 4">DSM 44113</strain>
    </source>
</reference>
<feature type="transmembrane region" description="Helical" evidence="1">
    <location>
        <begin position="84"/>
        <end position="104"/>
    </location>
</feature>
<dbReference type="InterPro" id="IPR002656">
    <property type="entry name" value="Acyl_transf_3_dom"/>
</dbReference>
<dbReference type="RefSeq" id="WP_168547415.1">
    <property type="nucleotide sequence ID" value="NZ_BAAAKS010000023.1"/>
</dbReference>
<comment type="caution">
    <text evidence="3">The sequence shown here is derived from an EMBL/GenBank/DDBJ whole genome shotgun (WGS) entry which is preliminary data.</text>
</comment>
<name>A0A846X871_9ACTN</name>
<keyword evidence="4" id="KW-1185">Reference proteome</keyword>
<dbReference type="EMBL" id="JAAXOQ010000033">
    <property type="protein sequence ID" value="NKY20479.1"/>
    <property type="molecule type" value="Genomic_DNA"/>
</dbReference>
<proteinExistence type="predicted"/>
<keyword evidence="3" id="KW-0012">Acyltransferase</keyword>
<keyword evidence="1" id="KW-1133">Transmembrane helix</keyword>
<accession>A0A846X871</accession>
<organism evidence="3 4">
    <name type="scientific">Tsukamurella spumae</name>
    <dbReference type="NCBI Taxonomy" id="44753"/>
    <lineage>
        <taxon>Bacteria</taxon>
        <taxon>Bacillati</taxon>
        <taxon>Actinomycetota</taxon>
        <taxon>Actinomycetes</taxon>
        <taxon>Mycobacteriales</taxon>
        <taxon>Tsukamurellaceae</taxon>
        <taxon>Tsukamurella</taxon>
    </lineage>
</organism>
<dbReference type="GO" id="GO:0016020">
    <property type="term" value="C:membrane"/>
    <property type="evidence" value="ECO:0007669"/>
    <property type="project" value="TreeGrafter"/>
</dbReference>
<feature type="transmembrane region" description="Helical" evidence="1">
    <location>
        <begin position="336"/>
        <end position="358"/>
    </location>
</feature>
<keyword evidence="1" id="KW-0472">Membrane</keyword>
<evidence type="ECO:0000259" key="2">
    <source>
        <dbReference type="Pfam" id="PF01757"/>
    </source>
</evidence>
<feature type="transmembrane region" description="Helical" evidence="1">
    <location>
        <begin position="205"/>
        <end position="223"/>
    </location>
</feature>
<feature type="transmembrane region" description="Helical" evidence="1">
    <location>
        <begin position="147"/>
        <end position="167"/>
    </location>
</feature>
<feature type="transmembrane region" description="Helical" evidence="1">
    <location>
        <begin position="230"/>
        <end position="250"/>
    </location>
</feature>
<evidence type="ECO:0000256" key="1">
    <source>
        <dbReference type="SAM" id="Phobius"/>
    </source>
</evidence>
<evidence type="ECO:0000313" key="3">
    <source>
        <dbReference type="EMBL" id="NKY20479.1"/>
    </source>
</evidence>
<dbReference type="InterPro" id="IPR050879">
    <property type="entry name" value="Acyltransferase_3"/>
</dbReference>
<feature type="transmembrane region" description="Helical" evidence="1">
    <location>
        <begin position="174"/>
        <end position="193"/>
    </location>
</feature>
<feature type="domain" description="Acyltransferase 3" evidence="2">
    <location>
        <begin position="6"/>
        <end position="354"/>
    </location>
</feature>
<dbReference type="Pfam" id="PF01757">
    <property type="entry name" value="Acyl_transf_3"/>
    <property type="match status" value="1"/>
</dbReference>
<sequence length="375" mass="40712">MQGRVASLTGLRAVAAAAVCLTHAAFYTGHYTDDLVGHLWARLEVGVPIFFALSGFLLFRPWVELLQNGTGQQPDLRRYAWHRFRRVVPAYWVVVVAVYALGLVRPEPNPSGRGVDGLVRNLTFTQIYGFGHLRVGLTQAWSLAVEMAFYLALPLLGWLLTAVLCRYGWLPARLLGGLAAIAAITPVWILVAPHIELTARMWPPAYLWWFVAGMALTVAVPLVRRWPARATVACLAVALAAFVVSALPAIGGPPTMVPKSVLEALVKSALYLVVATSLIAPLGLAPASRSAYHAVLGSRPMVWLGGISYEYFLVHLIVMDVLLLDMFGWPLFTGNIAVAFLATSVVTIPLAWALRAALPFGDDGGRGRSAEEVQR</sequence>
<dbReference type="PANTHER" id="PTHR23028">
    <property type="entry name" value="ACETYLTRANSFERASE"/>
    <property type="match status" value="1"/>
</dbReference>
<evidence type="ECO:0000313" key="4">
    <source>
        <dbReference type="Proteomes" id="UP000582646"/>
    </source>
</evidence>
<protein>
    <submittedName>
        <fullName evidence="3">Acyltransferase</fullName>
    </submittedName>
</protein>